<proteinExistence type="predicted"/>
<comment type="caution">
    <text evidence="1">The sequence shown here is derived from an EMBL/GenBank/DDBJ whole genome shotgun (WGS) entry which is preliminary data.</text>
</comment>
<reference evidence="1 2" key="1">
    <citation type="journal article" date="2014" name="Genome Biol. Evol.">
        <title>The genome of the myxosporean Thelohanellus kitauei shows adaptations to nutrient acquisition within its fish host.</title>
        <authorList>
            <person name="Yang Y."/>
            <person name="Xiong J."/>
            <person name="Zhou Z."/>
            <person name="Huo F."/>
            <person name="Miao W."/>
            <person name="Ran C."/>
            <person name="Liu Y."/>
            <person name="Zhang J."/>
            <person name="Feng J."/>
            <person name="Wang M."/>
            <person name="Wang M."/>
            <person name="Wang L."/>
            <person name="Yao B."/>
        </authorList>
    </citation>
    <scope>NUCLEOTIDE SEQUENCE [LARGE SCALE GENOMIC DNA]</scope>
    <source>
        <strain evidence="1">Wuqing</strain>
    </source>
</reference>
<evidence type="ECO:0000313" key="1">
    <source>
        <dbReference type="EMBL" id="KII60646.1"/>
    </source>
</evidence>
<sequence length="106" mass="11447">MLPLSLSWFGSRATARGYTAPVDLCLMCSKDQFGHSSASEKSRRVSKYPEGKRAIKIRSGACGLVCLARASELSHSHLCVGRSRRACFQGLAIPCIVKSGSRLVCD</sequence>
<dbReference type="AlphaFoldDB" id="A0A0C2MG40"/>
<evidence type="ECO:0000313" key="2">
    <source>
        <dbReference type="Proteomes" id="UP000031668"/>
    </source>
</evidence>
<accession>A0A0C2MG40</accession>
<gene>
    <name evidence="1" type="ORF">RF11_03458</name>
</gene>
<organism evidence="1 2">
    <name type="scientific">Thelohanellus kitauei</name>
    <name type="common">Myxosporean</name>
    <dbReference type="NCBI Taxonomy" id="669202"/>
    <lineage>
        <taxon>Eukaryota</taxon>
        <taxon>Metazoa</taxon>
        <taxon>Cnidaria</taxon>
        <taxon>Myxozoa</taxon>
        <taxon>Myxosporea</taxon>
        <taxon>Bivalvulida</taxon>
        <taxon>Platysporina</taxon>
        <taxon>Myxobolidae</taxon>
        <taxon>Thelohanellus</taxon>
    </lineage>
</organism>
<dbReference type="EMBL" id="JWZT01005527">
    <property type="protein sequence ID" value="KII60646.1"/>
    <property type="molecule type" value="Genomic_DNA"/>
</dbReference>
<name>A0A0C2MG40_THEKT</name>
<protein>
    <submittedName>
        <fullName evidence="1">Uncharacterized protein</fullName>
    </submittedName>
</protein>
<dbReference type="Proteomes" id="UP000031668">
    <property type="component" value="Unassembled WGS sequence"/>
</dbReference>
<keyword evidence="2" id="KW-1185">Reference proteome</keyword>